<dbReference type="InterPro" id="IPR027843">
    <property type="entry name" value="DUF4440"/>
</dbReference>
<dbReference type="InterPro" id="IPR032710">
    <property type="entry name" value="NTF2-like_dom_sf"/>
</dbReference>
<reference evidence="4" key="1">
    <citation type="journal article" date="2019" name="Int. J. Syst. Evol. Microbiol.">
        <title>The Global Catalogue of Microorganisms (GCM) 10K type strain sequencing project: providing services to taxonomists for standard genome sequencing and annotation.</title>
        <authorList>
            <consortium name="The Broad Institute Genomics Platform"/>
            <consortium name="The Broad Institute Genome Sequencing Center for Infectious Disease"/>
            <person name="Wu L."/>
            <person name="Ma J."/>
        </authorList>
    </citation>
    <scope>NUCLEOTIDE SEQUENCE [LARGE SCALE GENOMIC DNA]</scope>
    <source>
        <strain evidence="4">ICMP 6774ER</strain>
    </source>
</reference>
<organism evidence="3 4">
    <name type="scientific">Nonomuraea mangrovi</name>
    <dbReference type="NCBI Taxonomy" id="2316207"/>
    <lineage>
        <taxon>Bacteria</taxon>
        <taxon>Bacillati</taxon>
        <taxon>Actinomycetota</taxon>
        <taxon>Actinomycetes</taxon>
        <taxon>Streptosporangiales</taxon>
        <taxon>Streptosporangiaceae</taxon>
        <taxon>Nonomuraea</taxon>
    </lineage>
</organism>
<accession>A0ABW4TFG8</accession>
<dbReference type="Gene3D" id="3.10.450.50">
    <property type="match status" value="1"/>
</dbReference>
<dbReference type="Proteomes" id="UP001597368">
    <property type="component" value="Unassembled WGS sequence"/>
</dbReference>
<evidence type="ECO:0000313" key="4">
    <source>
        <dbReference type="Proteomes" id="UP001597368"/>
    </source>
</evidence>
<dbReference type="SUPFAM" id="SSF54427">
    <property type="entry name" value="NTF2-like"/>
    <property type="match status" value="1"/>
</dbReference>
<gene>
    <name evidence="3" type="ORF">ACFSKW_47350</name>
</gene>
<feature type="domain" description="DUF4440" evidence="2">
    <location>
        <begin position="58"/>
        <end position="142"/>
    </location>
</feature>
<dbReference type="EMBL" id="JBHUFV010000079">
    <property type="protein sequence ID" value="MFD1939104.1"/>
    <property type="molecule type" value="Genomic_DNA"/>
</dbReference>
<evidence type="ECO:0000313" key="3">
    <source>
        <dbReference type="EMBL" id="MFD1939104.1"/>
    </source>
</evidence>
<dbReference type="Pfam" id="PF14534">
    <property type="entry name" value="DUF4440"/>
    <property type="match status" value="1"/>
</dbReference>
<keyword evidence="4" id="KW-1185">Reference proteome</keyword>
<sequence length="159" mass="17571">MEKPAHPPTPEGHHPTPTTHPTSREEGVSAVGEVECRAEVVRHHRVIEAWLTGRAPRTELDVFAAAHTPDFAYTTPDGQTLPLPHLLAMIEPAHGAAPSLTIEIHDVRVVAGADTVVVATYDEHHHGPDPRDRRATVVFVRDATAPHGLRWRHLHETWI</sequence>
<name>A0ABW4TFG8_9ACTN</name>
<evidence type="ECO:0000256" key="1">
    <source>
        <dbReference type="SAM" id="MobiDB-lite"/>
    </source>
</evidence>
<proteinExistence type="predicted"/>
<feature type="region of interest" description="Disordered" evidence="1">
    <location>
        <begin position="1"/>
        <end position="30"/>
    </location>
</feature>
<feature type="compositionally biased region" description="Pro residues" evidence="1">
    <location>
        <begin position="1"/>
        <end position="10"/>
    </location>
</feature>
<evidence type="ECO:0000259" key="2">
    <source>
        <dbReference type="Pfam" id="PF14534"/>
    </source>
</evidence>
<protein>
    <submittedName>
        <fullName evidence="3">DUF4440 domain-containing protein</fullName>
    </submittedName>
</protein>
<comment type="caution">
    <text evidence="3">The sequence shown here is derived from an EMBL/GenBank/DDBJ whole genome shotgun (WGS) entry which is preliminary data.</text>
</comment>